<comment type="caution">
    <text evidence="4">The sequence shown here is derived from an EMBL/GenBank/DDBJ whole genome shotgun (WGS) entry which is preliminary data.</text>
</comment>
<dbReference type="PANTHER" id="PTHR43156:SF2">
    <property type="entry name" value="STAGE II SPORULATION PROTEIN E"/>
    <property type="match status" value="1"/>
</dbReference>
<reference evidence="4 5" key="1">
    <citation type="submission" date="2018-11" db="EMBL/GenBank/DDBJ databases">
        <title>The genome draft of YIM 96095.</title>
        <authorList>
            <person name="Tang S.-K."/>
            <person name="Chunyu W.-X."/>
            <person name="Feng Y.-Z."/>
        </authorList>
    </citation>
    <scope>NUCLEOTIDE SEQUENCE [LARGE SCALE GENOMIC DNA]</scope>
    <source>
        <strain evidence="4 5">YIM 96095</strain>
    </source>
</reference>
<feature type="domain" description="PAS" evidence="2">
    <location>
        <begin position="22"/>
        <end position="93"/>
    </location>
</feature>
<dbReference type="InterPro" id="IPR003018">
    <property type="entry name" value="GAF"/>
</dbReference>
<dbReference type="Pfam" id="PF07228">
    <property type="entry name" value="SpoIIE"/>
    <property type="match status" value="1"/>
</dbReference>
<dbReference type="CDD" id="cd00130">
    <property type="entry name" value="PAS"/>
    <property type="match status" value="1"/>
</dbReference>
<dbReference type="SUPFAM" id="SSF55785">
    <property type="entry name" value="PYP-like sensor domain (PAS domain)"/>
    <property type="match status" value="2"/>
</dbReference>
<dbReference type="PROSITE" id="PS50113">
    <property type="entry name" value="PAC"/>
    <property type="match status" value="1"/>
</dbReference>
<dbReference type="Gene3D" id="3.60.40.10">
    <property type="entry name" value="PPM-type phosphatase domain"/>
    <property type="match status" value="1"/>
</dbReference>
<dbReference type="SMART" id="SM00065">
    <property type="entry name" value="GAF"/>
    <property type="match status" value="1"/>
</dbReference>
<accession>A0A3N0EHW9</accession>
<dbReference type="SMART" id="SM00091">
    <property type="entry name" value="PAS"/>
    <property type="match status" value="2"/>
</dbReference>
<dbReference type="OrthoDB" id="118142at2"/>
<dbReference type="Pfam" id="PF08448">
    <property type="entry name" value="PAS_4"/>
    <property type="match status" value="1"/>
</dbReference>
<dbReference type="InterPro" id="IPR029016">
    <property type="entry name" value="GAF-like_dom_sf"/>
</dbReference>
<dbReference type="FunFam" id="3.30.450.20:FF:000099">
    <property type="entry name" value="Sensory box sensor histidine kinase"/>
    <property type="match status" value="1"/>
</dbReference>
<dbReference type="InterPro" id="IPR013656">
    <property type="entry name" value="PAS_4"/>
</dbReference>
<dbReference type="Pfam" id="PF13185">
    <property type="entry name" value="GAF_2"/>
    <property type="match status" value="1"/>
</dbReference>
<sequence>MSSLSTDTSVPPPRAFGLGPSDAALLETLLNEAPIGFAFFDLSGRFRRLNRTLADVYGRDERECQGRTPGEVLSDPDDAASHDAAITTVQQRRAVVYGDRPLVGGTPESRTWALSWFPAYGEGDEIEGVALIAVDASDTHQVEVALRRSEERYRSLLKASNQVVWAATPEGEIREDCPEWRAITGQTPEEYLGRGWLDAVHPEDREPVERAWDDAFADNTTFDESFRVRTQSGDFRYYRSRAIPIVRDGELVEWVGANTDITTQREADEMRQRLTQQLGEAALRTVRLQKATSDLAEALTVEDVVQVMTEIGRSAVGVDRTAVALLDRDGLWLRVLNPDGVPDVPGTHPLEVGLDYSGTMSRAVRDRKPLIVGSPVELRALLEDDPEVLTFLEHTDEQAWVTLPLLSAGLPIGALRFAFTSQREVSDEEKVFLEALAGQCALALGRATLFEREHRTAEALQTSLLPEKLPEVKGVRMKAFYQSGTQHVQVGGDWYDAFPLPDGRVAGVLGDVMGKGIEAATGMSRVRNALRALAFSMPEPADVLTGLDRMFDATEGLDQVTTLVYFVLDPDTGQIDLSNAGHLPPMIVAESGDPWLVDAVPDTPLGVSSQRGHHNFFVRPGNTVVLYSDGLVENRKRSVASGLDELVTVASGARPGVVGDPQEMLNYLVGSMLDGYEQDDDVTLLAVHLPVLEAGQEM</sequence>
<dbReference type="InterPro" id="IPR013655">
    <property type="entry name" value="PAS_fold_3"/>
</dbReference>
<dbReference type="InterPro" id="IPR035965">
    <property type="entry name" value="PAS-like_dom_sf"/>
</dbReference>
<feature type="domain" description="PAC" evidence="3">
    <location>
        <begin position="222"/>
        <end position="273"/>
    </location>
</feature>
<dbReference type="Gene3D" id="3.30.450.20">
    <property type="entry name" value="PAS domain"/>
    <property type="match status" value="2"/>
</dbReference>
<gene>
    <name evidence="4" type="ORF">EFW17_00895</name>
</gene>
<dbReference type="SUPFAM" id="SSF81606">
    <property type="entry name" value="PP2C-like"/>
    <property type="match status" value="1"/>
</dbReference>
<evidence type="ECO:0000259" key="2">
    <source>
        <dbReference type="PROSITE" id="PS50112"/>
    </source>
</evidence>
<feature type="domain" description="PAS" evidence="2">
    <location>
        <begin position="149"/>
        <end position="219"/>
    </location>
</feature>
<evidence type="ECO:0000259" key="3">
    <source>
        <dbReference type="PROSITE" id="PS50113"/>
    </source>
</evidence>
<evidence type="ECO:0000256" key="1">
    <source>
        <dbReference type="ARBA" id="ARBA00022801"/>
    </source>
</evidence>
<dbReference type="Gene3D" id="3.30.450.40">
    <property type="match status" value="1"/>
</dbReference>
<organism evidence="4 5">
    <name type="scientific">Halostreptopolyspora alba</name>
    <dbReference type="NCBI Taxonomy" id="2487137"/>
    <lineage>
        <taxon>Bacteria</taxon>
        <taxon>Bacillati</taxon>
        <taxon>Actinomycetota</taxon>
        <taxon>Actinomycetes</taxon>
        <taxon>Streptosporangiales</taxon>
        <taxon>Nocardiopsidaceae</taxon>
        <taxon>Halostreptopolyspora</taxon>
    </lineage>
</organism>
<dbReference type="EMBL" id="RJMB01000001">
    <property type="protein sequence ID" value="RNL87411.1"/>
    <property type="molecule type" value="Genomic_DNA"/>
</dbReference>
<dbReference type="NCBIfam" id="TIGR00229">
    <property type="entry name" value="sensory_box"/>
    <property type="match status" value="2"/>
</dbReference>
<dbReference type="SUPFAM" id="SSF55781">
    <property type="entry name" value="GAF domain-like"/>
    <property type="match status" value="1"/>
</dbReference>
<dbReference type="GO" id="GO:0016791">
    <property type="term" value="F:phosphatase activity"/>
    <property type="evidence" value="ECO:0007669"/>
    <property type="project" value="TreeGrafter"/>
</dbReference>
<dbReference type="InterPro" id="IPR001932">
    <property type="entry name" value="PPM-type_phosphatase-like_dom"/>
</dbReference>
<dbReference type="InterPro" id="IPR000014">
    <property type="entry name" value="PAS"/>
</dbReference>
<keyword evidence="5" id="KW-1185">Reference proteome</keyword>
<dbReference type="InterPro" id="IPR052016">
    <property type="entry name" value="Bact_Sigma-Reg"/>
</dbReference>
<keyword evidence="1" id="KW-0378">Hydrolase</keyword>
<dbReference type="SMART" id="SM00331">
    <property type="entry name" value="PP2C_SIG"/>
    <property type="match status" value="1"/>
</dbReference>
<dbReference type="Proteomes" id="UP000269198">
    <property type="component" value="Unassembled WGS sequence"/>
</dbReference>
<protein>
    <submittedName>
        <fullName evidence="4">PAS domain S-box protein</fullName>
    </submittedName>
</protein>
<dbReference type="InterPro" id="IPR000700">
    <property type="entry name" value="PAS-assoc_C"/>
</dbReference>
<dbReference type="InterPro" id="IPR036457">
    <property type="entry name" value="PPM-type-like_dom_sf"/>
</dbReference>
<proteinExistence type="predicted"/>
<dbReference type="AlphaFoldDB" id="A0A3N0EHW9"/>
<dbReference type="PANTHER" id="PTHR43156">
    <property type="entry name" value="STAGE II SPORULATION PROTEIN E-RELATED"/>
    <property type="match status" value="1"/>
</dbReference>
<evidence type="ECO:0000313" key="4">
    <source>
        <dbReference type="EMBL" id="RNL87411.1"/>
    </source>
</evidence>
<evidence type="ECO:0000313" key="5">
    <source>
        <dbReference type="Proteomes" id="UP000269198"/>
    </source>
</evidence>
<dbReference type="PROSITE" id="PS50112">
    <property type="entry name" value="PAS"/>
    <property type="match status" value="2"/>
</dbReference>
<dbReference type="Pfam" id="PF08447">
    <property type="entry name" value="PAS_3"/>
    <property type="match status" value="1"/>
</dbReference>
<name>A0A3N0EHW9_9ACTN</name>